<organism evidence="2 3">
    <name type="scientific">Paracoccus aminophilus JCM 7686</name>
    <dbReference type="NCBI Taxonomy" id="1367847"/>
    <lineage>
        <taxon>Bacteria</taxon>
        <taxon>Pseudomonadati</taxon>
        <taxon>Pseudomonadota</taxon>
        <taxon>Alphaproteobacteria</taxon>
        <taxon>Rhodobacterales</taxon>
        <taxon>Paracoccaceae</taxon>
        <taxon>Paracoccus</taxon>
    </lineage>
</organism>
<sequence>MFRNLFSRLFHDDFASSRLTSQDAEVAIAALLVRLARSDDNYSAVEKNRIDQILARRRGIDMTEAAERRMAAEMVEAEAPDTVRFTRAIKDRIALEDRIGIISALWEIAYADGVRTAAEESFLRLVAGLLGVTDVDSGLARQRVLQSLGRASD</sequence>
<name>S5XVV6_PARAH</name>
<evidence type="ECO:0000313" key="3">
    <source>
        <dbReference type="Proteomes" id="UP000015480"/>
    </source>
</evidence>
<feature type="domain" description="Co-chaperone DjlA N-terminal" evidence="1">
    <location>
        <begin position="26"/>
        <end position="142"/>
    </location>
</feature>
<dbReference type="InterPro" id="IPR007791">
    <property type="entry name" value="DjlA_N"/>
</dbReference>
<gene>
    <name evidence="2" type="ORF">JCM7686_2347</name>
</gene>
<dbReference type="PATRIC" id="fig|1367847.3.peg.2345"/>
<dbReference type="RefSeq" id="WP_020951055.1">
    <property type="nucleotide sequence ID" value="NC_022041.1"/>
</dbReference>
<dbReference type="Gene3D" id="1.10.3680.10">
    <property type="entry name" value="TerB-like"/>
    <property type="match status" value="1"/>
</dbReference>
<dbReference type="eggNOG" id="COG4103">
    <property type="taxonomic scope" value="Bacteria"/>
</dbReference>
<dbReference type="CDD" id="cd07313">
    <property type="entry name" value="terB_like_2"/>
    <property type="match status" value="1"/>
</dbReference>
<dbReference type="SUPFAM" id="SSF158682">
    <property type="entry name" value="TerB-like"/>
    <property type="match status" value="1"/>
</dbReference>
<protein>
    <recommendedName>
        <fullName evidence="1">Co-chaperone DjlA N-terminal domain-containing protein</fullName>
    </recommendedName>
</protein>
<accession>S5XVV6</accession>
<dbReference type="OrthoDB" id="5402150at2"/>
<proteinExistence type="predicted"/>
<keyword evidence="3" id="KW-1185">Reference proteome</keyword>
<dbReference type="STRING" id="1367847.JCM7686_2347"/>
<dbReference type="KEGG" id="pami:JCM7686_2347"/>
<dbReference type="AlphaFoldDB" id="S5XVV6"/>
<evidence type="ECO:0000259" key="1">
    <source>
        <dbReference type="Pfam" id="PF05099"/>
    </source>
</evidence>
<dbReference type="Proteomes" id="UP000015480">
    <property type="component" value="Chromosome"/>
</dbReference>
<dbReference type="InterPro" id="IPR029024">
    <property type="entry name" value="TerB-like"/>
</dbReference>
<dbReference type="EMBL" id="CP006650">
    <property type="protein sequence ID" value="AGT09417.1"/>
    <property type="molecule type" value="Genomic_DNA"/>
</dbReference>
<dbReference type="HOGENOM" id="CLU_111095_3_0_5"/>
<reference evidence="2 3" key="1">
    <citation type="journal article" date="2014" name="BMC Genomics">
        <title>Architecture and functions of a multipartite genome of the methylotrophic bacterium Paracoccus aminophilus JCM 7686, containing primary and secondary chromids.</title>
        <authorList>
            <person name="Dziewit L."/>
            <person name="Czarnecki J."/>
            <person name="Wibberg D."/>
            <person name="Radlinska M."/>
            <person name="Mrozek P."/>
            <person name="Szymczak M."/>
            <person name="Schluter A."/>
            <person name="Puhler A."/>
            <person name="Bartosik D."/>
        </authorList>
    </citation>
    <scope>NUCLEOTIDE SEQUENCE [LARGE SCALE GENOMIC DNA]</scope>
    <source>
        <strain evidence="2">JCM 7686</strain>
    </source>
</reference>
<dbReference type="Pfam" id="PF05099">
    <property type="entry name" value="TerB"/>
    <property type="match status" value="1"/>
</dbReference>
<evidence type="ECO:0000313" key="2">
    <source>
        <dbReference type="EMBL" id="AGT09417.1"/>
    </source>
</evidence>